<dbReference type="InterPro" id="IPR057566">
    <property type="entry name" value="TPR_TTI1_N"/>
</dbReference>
<evidence type="ECO:0000256" key="1">
    <source>
        <dbReference type="ARBA" id="ARBA00022737"/>
    </source>
</evidence>
<dbReference type="PROSITE" id="PS00626">
    <property type="entry name" value="RCC1_2"/>
    <property type="match status" value="1"/>
</dbReference>
<keyword evidence="5" id="KW-1185">Reference proteome</keyword>
<evidence type="ECO:0000313" key="4">
    <source>
        <dbReference type="EMBL" id="KAH9423683.1"/>
    </source>
</evidence>
<dbReference type="Proteomes" id="UP000887458">
    <property type="component" value="Unassembled WGS sequence"/>
</dbReference>
<evidence type="ECO:0000256" key="2">
    <source>
        <dbReference type="PROSITE-ProRule" id="PRU00235"/>
    </source>
</evidence>
<dbReference type="EMBL" id="NJHN03000031">
    <property type="protein sequence ID" value="KAH9423683.1"/>
    <property type="molecule type" value="Genomic_DNA"/>
</dbReference>
<proteinExistence type="predicted"/>
<gene>
    <name evidence="4" type="primary">RCBTB1_3</name>
    <name evidence="4" type="ORF">DERP_005264</name>
</gene>
<dbReference type="InterPro" id="IPR009091">
    <property type="entry name" value="RCC1/BLIP-II"/>
</dbReference>
<dbReference type="Gene3D" id="3.30.710.10">
    <property type="entry name" value="Potassium Channel Kv1.1, Chain A"/>
    <property type="match status" value="1"/>
</dbReference>
<dbReference type="Pfam" id="PF13540">
    <property type="entry name" value="RCC1_2"/>
    <property type="match status" value="2"/>
</dbReference>
<feature type="repeat" description="RCC1" evidence="2">
    <location>
        <begin position="114"/>
        <end position="163"/>
    </location>
</feature>
<keyword evidence="1" id="KW-0677">Repeat</keyword>
<dbReference type="PROSITE" id="PS50012">
    <property type="entry name" value="RCC1_3"/>
    <property type="match status" value="2"/>
</dbReference>
<evidence type="ECO:0000313" key="5">
    <source>
        <dbReference type="Proteomes" id="UP000887458"/>
    </source>
</evidence>
<dbReference type="SUPFAM" id="SSF50985">
    <property type="entry name" value="RCC1/BLIP-II"/>
    <property type="match status" value="1"/>
</dbReference>
<protein>
    <submittedName>
        <fullName evidence="4">RCC1 and BTB domain-containing protein 1</fullName>
    </submittedName>
</protein>
<feature type="repeat" description="RCC1" evidence="2">
    <location>
        <begin position="164"/>
        <end position="215"/>
    </location>
</feature>
<dbReference type="InterPro" id="IPR011333">
    <property type="entry name" value="SKP1/BTB/POZ_sf"/>
</dbReference>
<reference evidence="4 5" key="1">
    <citation type="journal article" date="2018" name="J. Allergy Clin. Immunol.">
        <title>High-quality assembly of Dermatophagoides pteronyssinus genome and transcriptome reveals a wide range of novel allergens.</title>
        <authorList>
            <person name="Liu X.Y."/>
            <person name="Yang K.Y."/>
            <person name="Wang M.Q."/>
            <person name="Kwok J.S."/>
            <person name="Zeng X."/>
            <person name="Yang Z."/>
            <person name="Xiao X.J."/>
            <person name="Lau C.P."/>
            <person name="Li Y."/>
            <person name="Huang Z.M."/>
            <person name="Ba J.G."/>
            <person name="Yim A.K."/>
            <person name="Ouyang C.Y."/>
            <person name="Ngai S.M."/>
            <person name="Chan T.F."/>
            <person name="Leung E.L."/>
            <person name="Liu L."/>
            <person name="Liu Z.G."/>
            <person name="Tsui S.K."/>
        </authorList>
    </citation>
    <scope>NUCLEOTIDE SEQUENCE [LARGE SCALE GENOMIC DNA]</scope>
    <source>
        <strain evidence="4">Derp</strain>
    </source>
</reference>
<organism evidence="4 5">
    <name type="scientific">Dermatophagoides pteronyssinus</name>
    <name type="common">European house dust mite</name>
    <dbReference type="NCBI Taxonomy" id="6956"/>
    <lineage>
        <taxon>Eukaryota</taxon>
        <taxon>Metazoa</taxon>
        <taxon>Ecdysozoa</taxon>
        <taxon>Arthropoda</taxon>
        <taxon>Chelicerata</taxon>
        <taxon>Arachnida</taxon>
        <taxon>Acari</taxon>
        <taxon>Acariformes</taxon>
        <taxon>Sarcoptiformes</taxon>
        <taxon>Astigmata</taxon>
        <taxon>Psoroptidia</taxon>
        <taxon>Analgoidea</taxon>
        <taxon>Pyroglyphidae</taxon>
        <taxon>Dermatophagoidinae</taxon>
        <taxon>Dermatophagoides</taxon>
    </lineage>
</organism>
<dbReference type="Pfam" id="PF24173">
    <property type="entry name" value="TPR_TTI1_N"/>
    <property type="match status" value="1"/>
</dbReference>
<comment type="caution">
    <text evidence="4">The sequence shown here is derived from an EMBL/GenBank/DDBJ whole genome shotgun (WGS) entry which is preliminary data.</text>
</comment>
<name>A0ABQ8JM37_DERPT</name>
<sequence length="1689" mass="200471">MDLNNNLSLKNNKEKDDDEIFRTKNLVFWPLLRKISKEFLQNVRKFQIFHDGQSAIFLHQDGIFVYGDNSNGWFGLSTDRIHEYPMKIEQQIFDKEIQTIQIGSNFILLLTNLGYVYGCGNNSNGQIGLKNIYMVKQFTLIRNRIRFSKIACGSLHSLALDIDGNIWSWGDNEFNQCSQMSFKLILPTKLLSKIHKFHAKDIACGYTSSIMLNNDGNVFVWGLYGCRDICALQTNNGKIFHCFNQDKLLDFQQIEDNIQIISTNWNNNHIILYSKTERKCFVWNYDDPKLFATNSNSISDITNLYVHPNTPGLIRLPLNIDCNTDFNNPNCSDLELITAIDDGELPRTLYVQRSIISKKCEILLKHSIESPTNANRIMINNYPYSFLFQYLYFCYNDNYQTLWQINLNDNDDDDEYFQQRMLLQDLIAHYSLNDSLREKLENIIRERLNVENYIQIVSLMDKYQSNYPISSTSCSSSAIFSVNFFLYISIHNCGKFFEDALQYNQPKIIKKIFSLLYDFININYRYSEEKIEPKLCDYYKRELLDDNKVLLDLAIQYDPEKRDCIRFMNENMVTIILLQIYKCCFMYRRYDLIPAILKRIKFCLRKHLVNVFYFYLFSLDFESYGGLFNDNNHQYLHMLIVAFTRDPENFEINRQNFLDQVLVEMDSNTSITYFIKTKLFQLNNDFRWLESVIIFSGQETLLVPAIYCQFYSLAKQEHDENMLKSIRKHLSSKMFINSNTLPLIFLLALYYEDEQIKSFINKCLVNNLDEENISIIYRIVQTFIDDNKFIEYICKIFIQHINIFNCLQLYELIQQYQDLQTLTLLRPTFVENFNLINLNRFTELATTFDDRIILLHIEKFIQTNLNQRNGTDFYKLIMQNHKSFSNDFIKKFHNDIISKITSKNIIDFILASSNYLDEEFEEKLWQLANDRLSTINCLRLYELMIQRDFFDQCLQLKMANIIAKTLVNFENFEKNLYVGTILNKENYYQLYRLAIINSDNQMAKTIVQHLMKYLTMKNCIQIYQIAYKHNDLFVRQQCSRFLALNPIKCESCLFAPDPNKLDDIKQFLRDSNLSQKFFQSNYNRLIFTIQMILAEIPKSVKNSKFSADQLFRKCLEIYQILFQKVSIKDSKIFDTIFKMFSLLIDRQSSNQRNNDSKIIHLSDNSTKLLIDCTIQLLSTCDQSMFRDFIFNQTGTVQFETMYGMLTNNLLQIIIENDYQPLKTASLDLMSTMYLKILDQQLSDFDYNSLNSNQKNDEKFERFSKFIASILPGLLSKIWKLLNRCSNELLNDEKFYRNLSTIISDIIDILIEHTDLNVRLNLLKFSKSLLFNCDDEKFVQKQIDNLIKVPLNYIGSISINEQQDEHRNEMNDLCKNFSAKILEKLNMIEILQKKLFDHLTQMPYTFRNIHNHNSNRIVTKTCLKSSFQILIGFIHTLNRTGIYDFLKLEQHNHHLFRTLINLSEFDFKHSKYAVYEDVDDSFDLNHDHQRIIEHTFDIFHFDKYFKYLNNSDDKELFQCYKCFIKDLCIFSNFQTLQIIFDHLSYLLEYSDFDPTVILITNIFLANISRLHVYDGKQIDNYLQEFLNDYSKKLHMIDIYIEDDLLKIQSDNNKYLTIENIAQICSSNNQENNEEKINANELHQRKLFQHCLLMQGTTILYLLFDPNEIRTKFFKSFFLDLLQSIGYQQQK</sequence>
<dbReference type="PANTHER" id="PTHR45622">
    <property type="entry name" value="UBIQUITIN-PROTEIN LIGASE E3A-RELATED"/>
    <property type="match status" value="1"/>
</dbReference>
<dbReference type="Gene3D" id="2.130.10.30">
    <property type="entry name" value="Regulator of chromosome condensation 1/beta-lactamase-inhibitor protein II"/>
    <property type="match status" value="1"/>
</dbReference>
<evidence type="ECO:0000259" key="3">
    <source>
        <dbReference type="Pfam" id="PF24173"/>
    </source>
</evidence>
<accession>A0ABQ8JM37</accession>
<dbReference type="PANTHER" id="PTHR45622:SF70">
    <property type="entry name" value="SECRETION-REGULATING GUANINE NUCLEOTIDE EXCHANGE FACTOR"/>
    <property type="match status" value="1"/>
</dbReference>
<dbReference type="InterPro" id="IPR000408">
    <property type="entry name" value="Reg_chr_condens"/>
</dbReference>
<dbReference type="InterPro" id="IPR051709">
    <property type="entry name" value="Ub-ligase/GTPase-reg"/>
</dbReference>
<reference evidence="4 5" key="2">
    <citation type="journal article" date="2022" name="Mol. Biol. Evol.">
        <title>Comparative Genomics Reveals Insights into the Divergent Evolution of Astigmatic Mites and Household Pest Adaptations.</title>
        <authorList>
            <person name="Xiong Q."/>
            <person name="Wan A.T."/>
            <person name="Liu X."/>
            <person name="Fung C.S."/>
            <person name="Xiao X."/>
            <person name="Malainual N."/>
            <person name="Hou J."/>
            <person name="Wang L."/>
            <person name="Wang M."/>
            <person name="Yang K.Y."/>
            <person name="Cui Y."/>
            <person name="Leung E.L."/>
            <person name="Nong W."/>
            <person name="Shin S.K."/>
            <person name="Au S.W."/>
            <person name="Jeong K.Y."/>
            <person name="Chew F.T."/>
            <person name="Hui J.H."/>
            <person name="Leung T.F."/>
            <person name="Tungtrongchitr A."/>
            <person name="Zhong N."/>
            <person name="Liu Z."/>
            <person name="Tsui S.K."/>
        </authorList>
    </citation>
    <scope>NUCLEOTIDE SEQUENCE [LARGE SCALE GENOMIC DNA]</scope>
    <source>
        <strain evidence="4">Derp</strain>
    </source>
</reference>
<feature type="domain" description="TTI1 N-terminal TPR" evidence="3">
    <location>
        <begin position="1049"/>
        <end position="1281"/>
    </location>
</feature>